<dbReference type="EMBL" id="JBFRYA010000001">
    <property type="protein sequence ID" value="MEX1667616.1"/>
    <property type="molecule type" value="Genomic_DNA"/>
</dbReference>
<evidence type="ECO:0000313" key="10">
    <source>
        <dbReference type="EMBL" id="MEX1667616.1"/>
    </source>
</evidence>
<evidence type="ECO:0000256" key="1">
    <source>
        <dbReference type="ARBA" id="ARBA00003065"/>
    </source>
</evidence>
<accession>A0ABV3U2C2</accession>
<dbReference type="SUPFAM" id="SSF57863">
    <property type="entry name" value="ArfGap/RecO-like zinc finger"/>
    <property type="match status" value="1"/>
</dbReference>
<evidence type="ECO:0000313" key="11">
    <source>
        <dbReference type="Proteomes" id="UP001557485"/>
    </source>
</evidence>
<comment type="similarity">
    <text evidence="2 8">Belongs to the RecO family.</text>
</comment>
<dbReference type="InterPro" id="IPR003717">
    <property type="entry name" value="RecO"/>
</dbReference>
<evidence type="ECO:0000256" key="6">
    <source>
        <dbReference type="ARBA" id="ARBA00023204"/>
    </source>
</evidence>
<dbReference type="PANTHER" id="PTHR33991">
    <property type="entry name" value="DNA REPAIR PROTEIN RECO"/>
    <property type="match status" value="1"/>
</dbReference>
<dbReference type="Pfam" id="PF11967">
    <property type="entry name" value="RecO_N"/>
    <property type="match status" value="1"/>
</dbReference>
<keyword evidence="6 8" id="KW-0234">DNA repair</keyword>
<organism evidence="10 11">
    <name type="scientific">Zhongshania guokunii</name>
    <dbReference type="NCBI Taxonomy" id="641783"/>
    <lineage>
        <taxon>Bacteria</taxon>
        <taxon>Pseudomonadati</taxon>
        <taxon>Pseudomonadota</taxon>
        <taxon>Gammaproteobacteria</taxon>
        <taxon>Cellvibrionales</taxon>
        <taxon>Spongiibacteraceae</taxon>
        <taxon>Zhongshania</taxon>
    </lineage>
</organism>
<evidence type="ECO:0000256" key="7">
    <source>
        <dbReference type="ARBA" id="ARBA00033409"/>
    </source>
</evidence>
<gene>
    <name evidence="8 10" type="primary">recO</name>
    <name evidence="10" type="ORF">AB4876_01755</name>
</gene>
<reference evidence="10 11" key="1">
    <citation type="journal article" date="2011" name="Int. J. Syst. Evol. Microbiol.">
        <title>Zhongshania antarctica gen. nov., sp. nov. and Zhongshania guokunii sp. nov., gammaproteobacteria respectively isolated from coastal attached (fast) ice and surface seawater of the Antarctic.</title>
        <authorList>
            <person name="Li H.J."/>
            <person name="Zhang X.Y."/>
            <person name="Chen C.X."/>
            <person name="Zhang Y.J."/>
            <person name="Gao Z.M."/>
            <person name="Yu Y."/>
            <person name="Chen X.L."/>
            <person name="Chen B."/>
            <person name="Zhang Y.Z."/>
        </authorList>
    </citation>
    <scope>NUCLEOTIDE SEQUENCE [LARGE SCALE GENOMIC DNA]</scope>
    <source>
        <strain evidence="10 11">ZS6-22T</strain>
    </source>
</reference>
<dbReference type="InterPro" id="IPR012340">
    <property type="entry name" value="NA-bd_OB-fold"/>
</dbReference>
<dbReference type="Gene3D" id="1.20.1440.120">
    <property type="entry name" value="Recombination protein O, C-terminal domain"/>
    <property type="match status" value="1"/>
</dbReference>
<keyword evidence="5 8" id="KW-0233">DNA recombination</keyword>
<dbReference type="InterPro" id="IPR022572">
    <property type="entry name" value="DNA_rep/recomb_RecO_N"/>
</dbReference>
<evidence type="ECO:0000256" key="5">
    <source>
        <dbReference type="ARBA" id="ARBA00023172"/>
    </source>
</evidence>
<dbReference type="Proteomes" id="UP001557485">
    <property type="component" value="Unassembled WGS sequence"/>
</dbReference>
<comment type="function">
    <text evidence="1 8">Involved in DNA repair and RecF pathway recombination.</text>
</comment>
<evidence type="ECO:0000256" key="4">
    <source>
        <dbReference type="ARBA" id="ARBA00022763"/>
    </source>
</evidence>
<keyword evidence="4 8" id="KW-0227">DNA damage</keyword>
<keyword evidence="11" id="KW-1185">Reference proteome</keyword>
<dbReference type="PANTHER" id="PTHR33991:SF1">
    <property type="entry name" value="DNA REPAIR PROTEIN RECO"/>
    <property type="match status" value="1"/>
</dbReference>
<dbReference type="HAMAP" id="MF_00201">
    <property type="entry name" value="RecO"/>
    <property type="match status" value="1"/>
</dbReference>
<proteinExistence type="inferred from homology"/>
<comment type="caution">
    <text evidence="10">The sequence shown here is derived from an EMBL/GenBank/DDBJ whole genome shotgun (WGS) entry which is preliminary data.</text>
</comment>
<dbReference type="Gene3D" id="2.40.50.140">
    <property type="entry name" value="Nucleic acid-binding proteins"/>
    <property type="match status" value="1"/>
</dbReference>
<feature type="domain" description="DNA replication/recombination mediator RecO N-terminal" evidence="9">
    <location>
        <begin position="9"/>
        <end position="79"/>
    </location>
</feature>
<dbReference type="SUPFAM" id="SSF50249">
    <property type="entry name" value="Nucleic acid-binding proteins"/>
    <property type="match status" value="1"/>
</dbReference>
<evidence type="ECO:0000256" key="8">
    <source>
        <dbReference type="HAMAP-Rule" id="MF_00201"/>
    </source>
</evidence>
<evidence type="ECO:0000256" key="2">
    <source>
        <dbReference type="ARBA" id="ARBA00007452"/>
    </source>
</evidence>
<dbReference type="InterPro" id="IPR042242">
    <property type="entry name" value="RecO_C"/>
</dbReference>
<dbReference type="InterPro" id="IPR037278">
    <property type="entry name" value="ARFGAP/RecO"/>
</dbReference>
<dbReference type="RefSeq" id="WP_368379932.1">
    <property type="nucleotide sequence ID" value="NZ_JBFRYA010000001.1"/>
</dbReference>
<dbReference type="NCBIfam" id="TIGR00613">
    <property type="entry name" value="reco"/>
    <property type="match status" value="1"/>
</dbReference>
<evidence type="ECO:0000259" key="9">
    <source>
        <dbReference type="Pfam" id="PF11967"/>
    </source>
</evidence>
<protein>
    <recommendedName>
        <fullName evidence="3 8">DNA repair protein RecO</fullName>
    </recommendedName>
    <alternativeName>
        <fullName evidence="7 8">Recombination protein O</fullName>
    </alternativeName>
</protein>
<sequence>MNRVEGELCFVLHIRPYRDTSALVNLFSPNYGRFTCVAKGLRGASRSRQSWRAALQAFNLVSVSWQGRGELKSLIDAQHQQTFSLQGKALFCGLYVNELLERLLHQHDPQIDVFVLYTQCLTQLAVGEDLETSLRCFEFGLLDVLGYGLNFSVCHRTGSAIVAEQSYRFLVGEGLVLAEEASEAVFSGEVLLQLARGGFNRDTLPAAKRLARLALLPLLGGKPLRSRALFAPASKAK</sequence>
<evidence type="ECO:0000256" key="3">
    <source>
        <dbReference type="ARBA" id="ARBA00021310"/>
    </source>
</evidence>
<name>A0ABV3U2C2_9GAMM</name>
<dbReference type="Pfam" id="PF02565">
    <property type="entry name" value="RecO_C"/>
    <property type="match status" value="1"/>
</dbReference>